<dbReference type="AlphaFoldDB" id="A0A7C3KFS3"/>
<accession>A0A7C3KFS3</accession>
<name>A0A7C3KFS3_9CYAN</name>
<proteinExistence type="predicted"/>
<reference evidence="1" key="1">
    <citation type="journal article" date="2020" name="mSystems">
        <title>Genome- and Community-Level Interaction Insights into Carbon Utilization and Element Cycling Functions of Hydrothermarchaeota in Hydrothermal Sediment.</title>
        <authorList>
            <person name="Zhou Z."/>
            <person name="Liu Y."/>
            <person name="Xu W."/>
            <person name="Pan J."/>
            <person name="Luo Z.H."/>
            <person name="Li M."/>
        </authorList>
    </citation>
    <scope>NUCLEOTIDE SEQUENCE [LARGE SCALE GENOMIC DNA]</scope>
    <source>
        <strain evidence="1">SpSt-418</strain>
    </source>
</reference>
<organism evidence="1">
    <name type="scientific">Oscillatoriales cyanobacterium SpSt-418</name>
    <dbReference type="NCBI Taxonomy" id="2282169"/>
    <lineage>
        <taxon>Bacteria</taxon>
        <taxon>Bacillati</taxon>
        <taxon>Cyanobacteriota</taxon>
        <taxon>Cyanophyceae</taxon>
        <taxon>Oscillatoriophycideae</taxon>
        <taxon>Oscillatoriales</taxon>
    </lineage>
</organism>
<comment type="caution">
    <text evidence="1">The sequence shown here is derived from an EMBL/GenBank/DDBJ whole genome shotgun (WGS) entry which is preliminary data.</text>
</comment>
<dbReference type="EMBL" id="DSRU01000282">
    <property type="protein sequence ID" value="HFN00010.1"/>
    <property type="molecule type" value="Genomic_DNA"/>
</dbReference>
<protein>
    <submittedName>
        <fullName evidence="1">Uncharacterized protein</fullName>
    </submittedName>
</protein>
<evidence type="ECO:0000313" key="1">
    <source>
        <dbReference type="EMBL" id="HFN00010.1"/>
    </source>
</evidence>
<sequence length="125" mass="14311">MTEQTDDVQVGLTVYLPFSCLKVVAEKADYYSLTVEEYSRRRILSCRLPIGKVEVIASVGAILQETNLRLERIENRLDHSPPVSLQKQVHELKGIMKKLGNFLSLENAAYLRLKEMQKMQESISK</sequence>
<gene>
    <name evidence="1" type="ORF">ENR64_20075</name>
</gene>